<evidence type="ECO:0000313" key="2">
    <source>
        <dbReference type="Proteomes" id="UP000031671"/>
    </source>
</evidence>
<sequence>MLWVGLILAFITNCVAALIWQEYKVELEQQIESDQQIMEINRIKLIKQLEGYHYPSLDYAEKYQNLLRLYPDNFSTSEFYTYLISRISRGIEITSWRWLSQDGRLFLLMTFQGSFEQIRQLMTLALGYQKTSRLESVDIKLVEGRLTADLKLAFYLKEQVYEE</sequence>
<dbReference type="Proteomes" id="UP000031671">
    <property type="component" value="Unassembled WGS sequence"/>
</dbReference>
<reference evidence="1 2" key="2">
    <citation type="submission" date="2015-01" db="EMBL/GenBank/DDBJ databases">
        <authorList>
            <consortium name="NBRP consortium"/>
            <person name="Sawabe T."/>
            <person name="Meirelles P."/>
            <person name="Feng G."/>
            <person name="Sayaka M."/>
            <person name="Hattori M."/>
            <person name="Ohkuma M."/>
        </authorList>
    </citation>
    <scope>NUCLEOTIDE SEQUENCE [LARGE SCALE GENOMIC DNA]</scope>
    <source>
        <strain evidence="2">JCM 19231</strain>
    </source>
</reference>
<dbReference type="EMBL" id="BBRZ01000024">
    <property type="protein sequence ID" value="GAM56134.1"/>
    <property type="molecule type" value="Genomic_DNA"/>
</dbReference>
<reference evidence="1 2" key="1">
    <citation type="submission" date="2015-01" db="EMBL/GenBank/DDBJ databases">
        <title>Vibrio sp. C1 JCM 19231 whole genome shotgun sequence.</title>
        <authorList>
            <person name="Sawabe T."/>
            <person name="Meirelles P."/>
            <person name="Feng G."/>
            <person name="Sayaka M."/>
            <person name="Hattori M."/>
            <person name="Ohkuma M."/>
        </authorList>
    </citation>
    <scope>NUCLEOTIDE SEQUENCE [LARGE SCALE GENOMIC DNA]</scope>
    <source>
        <strain evidence="2">JCM 19231</strain>
    </source>
</reference>
<name>A0A0B8NZF8_9VIBR</name>
<protein>
    <submittedName>
        <fullName evidence="1">Uncharacterized protein</fullName>
    </submittedName>
</protein>
<gene>
    <name evidence="1" type="ORF">JCM19231_5229</name>
</gene>
<proteinExistence type="predicted"/>
<organism evidence="1 2">
    <name type="scientific">Vibrio ishigakensis</name>
    <dbReference type="NCBI Taxonomy" id="1481914"/>
    <lineage>
        <taxon>Bacteria</taxon>
        <taxon>Pseudomonadati</taxon>
        <taxon>Pseudomonadota</taxon>
        <taxon>Gammaproteobacteria</taxon>
        <taxon>Vibrionales</taxon>
        <taxon>Vibrionaceae</taxon>
        <taxon>Vibrio</taxon>
    </lineage>
</organism>
<keyword evidence="2" id="KW-1185">Reference proteome</keyword>
<dbReference type="AlphaFoldDB" id="A0A0B8NZF8"/>
<comment type="caution">
    <text evidence="1">The sequence shown here is derived from an EMBL/GenBank/DDBJ whole genome shotgun (WGS) entry which is preliminary data.</text>
</comment>
<accession>A0A0B8NZF8</accession>
<evidence type="ECO:0000313" key="1">
    <source>
        <dbReference type="EMBL" id="GAM56134.1"/>
    </source>
</evidence>